<evidence type="ECO:0000313" key="1">
    <source>
        <dbReference type="EMBL" id="QTD51500.1"/>
    </source>
</evidence>
<organism evidence="1 2">
    <name type="scientific">Sulfidibacter corallicola</name>
    <dbReference type="NCBI Taxonomy" id="2818388"/>
    <lineage>
        <taxon>Bacteria</taxon>
        <taxon>Pseudomonadati</taxon>
        <taxon>Acidobacteriota</taxon>
        <taxon>Holophagae</taxon>
        <taxon>Acanthopleuribacterales</taxon>
        <taxon>Acanthopleuribacteraceae</taxon>
        <taxon>Sulfidibacter</taxon>
    </lineage>
</organism>
<gene>
    <name evidence="1" type="ORF">J3U87_03445</name>
</gene>
<dbReference type="KEGG" id="scor:J3U87_03445"/>
<dbReference type="AlphaFoldDB" id="A0A8A4TPM3"/>
<proteinExistence type="predicted"/>
<keyword evidence="2" id="KW-1185">Reference proteome</keyword>
<dbReference type="RefSeq" id="WP_237381630.1">
    <property type="nucleotide sequence ID" value="NZ_CP071793.1"/>
</dbReference>
<name>A0A8A4TPM3_SULCO</name>
<reference evidence="1" key="1">
    <citation type="submission" date="2021-03" db="EMBL/GenBank/DDBJ databases">
        <title>Acanthopleuribacteraceae sp. M133.</title>
        <authorList>
            <person name="Wang G."/>
        </authorList>
    </citation>
    <scope>NUCLEOTIDE SEQUENCE</scope>
    <source>
        <strain evidence="1">M133</strain>
    </source>
</reference>
<accession>A0A8A4TPM3</accession>
<sequence length="205" mass="23660">MTARLSSAKIKFHSLVSFRGGKRMSEPGAIKWPNPDSLLFHKVDKKWSARELLEQKGWFPLPDVMKKLDAENTGKYRKILALRDKLVKNGSDPVLVMGLKQFGSRIWAFMPTFNVWFRDSEALQVVKVPKHWDFNTFLQQPQGIFSLRGVMELVPQGWPLKYPAMKNMVNKMDDPKTEMGIGKIEGVGYVVFQPEFGDWLKKQFL</sequence>
<dbReference type="EMBL" id="CP071793">
    <property type="protein sequence ID" value="QTD51500.1"/>
    <property type="molecule type" value="Genomic_DNA"/>
</dbReference>
<evidence type="ECO:0000313" key="2">
    <source>
        <dbReference type="Proteomes" id="UP000663929"/>
    </source>
</evidence>
<protein>
    <submittedName>
        <fullName evidence="1">Uncharacterized protein</fullName>
    </submittedName>
</protein>
<dbReference type="Proteomes" id="UP000663929">
    <property type="component" value="Chromosome"/>
</dbReference>